<comment type="caution">
    <text evidence="2">The sequence shown here is derived from an EMBL/GenBank/DDBJ whole genome shotgun (WGS) entry which is preliminary data.</text>
</comment>
<evidence type="ECO:0000313" key="3">
    <source>
        <dbReference type="Proteomes" id="UP001605036"/>
    </source>
</evidence>
<reference evidence="2 3" key="1">
    <citation type="submission" date="2024-09" db="EMBL/GenBank/DDBJ databases">
        <title>Chromosome-scale assembly of Riccia fluitans.</title>
        <authorList>
            <person name="Paukszto L."/>
            <person name="Sawicki J."/>
            <person name="Karawczyk K."/>
            <person name="Piernik-Szablinska J."/>
            <person name="Szczecinska M."/>
            <person name="Mazdziarz M."/>
        </authorList>
    </citation>
    <scope>NUCLEOTIDE SEQUENCE [LARGE SCALE GENOMIC DNA]</scope>
    <source>
        <strain evidence="2">Rf_01</strain>
        <tissue evidence="2">Aerial parts of the thallus</tissue>
    </source>
</reference>
<dbReference type="EMBL" id="JBHFFA010000004">
    <property type="protein sequence ID" value="KAL2632187.1"/>
    <property type="molecule type" value="Genomic_DNA"/>
</dbReference>
<evidence type="ECO:0000313" key="2">
    <source>
        <dbReference type="EMBL" id="KAL2632187.1"/>
    </source>
</evidence>
<feature type="compositionally biased region" description="Basic and acidic residues" evidence="1">
    <location>
        <begin position="25"/>
        <end position="34"/>
    </location>
</feature>
<name>A0ABD1YR42_9MARC</name>
<feature type="compositionally biased region" description="Basic and acidic residues" evidence="1">
    <location>
        <begin position="45"/>
        <end position="61"/>
    </location>
</feature>
<keyword evidence="3" id="KW-1185">Reference proteome</keyword>
<accession>A0ABD1YR42</accession>
<evidence type="ECO:0000256" key="1">
    <source>
        <dbReference type="SAM" id="MobiDB-lite"/>
    </source>
</evidence>
<organism evidence="2 3">
    <name type="scientific">Riccia fluitans</name>
    <dbReference type="NCBI Taxonomy" id="41844"/>
    <lineage>
        <taxon>Eukaryota</taxon>
        <taxon>Viridiplantae</taxon>
        <taxon>Streptophyta</taxon>
        <taxon>Embryophyta</taxon>
        <taxon>Marchantiophyta</taxon>
        <taxon>Marchantiopsida</taxon>
        <taxon>Marchantiidae</taxon>
        <taxon>Marchantiales</taxon>
        <taxon>Ricciaceae</taxon>
        <taxon>Riccia</taxon>
    </lineage>
</organism>
<dbReference type="Proteomes" id="UP001605036">
    <property type="component" value="Unassembled WGS sequence"/>
</dbReference>
<feature type="compositionally biased region" description="Polar residues" evidence="1">
    <location>
        <begin position="1"/>
        <end position="11"/>
    </location>
</feature>
<proteinExistence type="predicted"/>
<protein>
    <submittedName>
        <fullName evidence="2">Uncharacterized protein</fullName>
    </submittedName>
</protein>
<sequence>MGATKQDTNGKPTEVTGELALQETWTREPVESGHGESGTNVEYEQSERPRTKRSTGEHREAANGVNYGDTSGSTREVSRRTELTWQIERAAGSERNDSDQLEPGQNCGTSGKQNEGEVRPFEQGAMQTKSHGAKYHEGNATQ</sequence>
<dbReference type="AlphaFoldDB" id="A0ABD1YR42"/>
<feature type="region of interest" description="Disordered" evidence="1">
    <location>
        <begin position="1"/>
        <end position="142"/>
    </location>
</feature>
<gene>
    <name evidence="2" type="ORF">R1flu_016873</name>
</gene>